<feature type="non-terminal residue" evidence="2">
    <location>
        <position position="69"/>
    </location>
</feature>
<evidence type="ECO:0000313" key="3">
    <source>
        <dbReference type="EMBL" id="KFD70450.1"/>
    </source>
</evidence>
<evidence type="ECO:0000313" key="4">
    <source>
        <dbReference type="Proteomes" id="UP000030764"/>
    </source>
</evidence>
<accession>A0A085MLU2</accession>
<dbReference type="EMBL" id="KL363185">
    <property type="protein sequence ID" value="KFD58188.1"/>
    <property type="molecule type" value="Genomic_DNA"/>
</dbReference>
<evidence type="ECO:0000313" key="2">
    <source>
        <dbReference type="EMBL" id="KFD58188.1"/>
    </source>
</evidence>
<name>A0A085MLU2_9BILA</name>
<feature type="non-terminal residue" evidence="2">
    <location>
        <position position="1"/>
    </location>
</feature>
<feature type="compositionally biased region" description="Polar residues" evidence="1">
    <location>
        <begin position="23"/>
        <end position="35"/>
    </location>
</feature>
<feature type="compositionally biased region" description="Basic and acidic residues" evidence="1">
    <location>
        <begin position="39"/>
        <end position="69"/>
    </location>
</feature>
<evidence type="ECO:0000256" key="1">
    <source>
        <dbReference type="SAM" id="MobiDB-lite"/>
    </source>
</evidence>
<sequence>AAKVSHKYNNFKEVARRWRECFSSTPPSAKATRNNIAGFEERGSVDDVPRASRPRCSDSQDRKRRILEV</sequence>
<dbReference type="EMBL" id="KL367487">
    <property type="protein sequence ID" value="KFD70450.1"/>
    <property type="molecule type" value="Genomic_DNA"/>
</dbReference>
<gene>
    <name evidence="2" type="ORF">M513_00951</name>
    <name evidence="3" type="ORF">M514_00951</name>
</gene>
<dbReference type="Proteomes" id="UP000030764">
    <property type="component" value="Unassembled WGS sequence"/>
</dbReference>
<dbReference type="AlphaFoldDB" id="A0A085MLU2"/>
<proteinExistence type="predicted"/>
<organism evidence="2 4">
    <name type="scientific">Trichuris suis</name>
    <name type="common">pig whipworm</name>
    <dbReference type="NCBI Taxonomy" id="68888"/>
    <lineage>
        <taxon>Eukaryota</taxon>
        <taxon>Metazoa</taxon>
        <taxon>Ecdysozoa</taxon>
        <taxon>Nematoda</taxon>
        <taxon>Enoplea</taxon>
        <taxon>Dorylaimia</taxon>
        <taxon>Trichinellida</taxon>
        <taxon>Trichuridae</taxon>
        <taxon>Trichuris</taxon>
    </lineage>
</organism>
<keyword evidence="4" id="KW-1185">Reference proteome</keyword>
<dbReference type="Proteomes" id="UP000030758">
    <property type="component" value="Unassembled WGS sequence"/>
</dbReference>
<feature type="region of interest" description="Disordered" evidence="1">
    <location>
        <begin position="23"/>
        <end position="69"/>
    </location>
</feature>
<protein>
    <submittedName>
        <fullName evidence="2">Uncharacterized protein</fullName>
    </submittedName>
</protein>
<reference evidence="2 4" key="1">
    <citation type="journal article" date="2014" name="Nat. Genet.">
        <title>Genome and transcriptome of the porcine whipworm Trichuris suis.</title>
        <authorList>
            <person name="Jex A.R."/>
            <person name="Nejsum P."/>
            <person name="Schwarz E.M."/>
            <person name="Hu L."/>
            <person name="Young N.D."/>
            <person name="Hall R.S."/>
            <person name="Korhonen P.K."/>
            <person name="Liao S."/>
            <person name="Thamsborg S."/>
            <person name="Xia J."/>
            <person name="Xu P."/>
            <person name="Wang S."/>
            <person name="Scheerlinck J.P."/>
            <person name="Hofmann A."/>
            <person name="Sternberg P.W."/>
            <person name="Wang J."/>
            <person name="Gasser R.B."/>
        </authorList>
    </citation>
    <scope>NUCLEOTIDE SEQUENCE [LARGE SCALE GENOMIC DNA]</scope>
    <source>
        <strain evidence="3">DCEP-RM93F</strain>
        <strain evidence="2">DCEP-RM93M</strain>
    </source>
</reference>